<evidence type="ECO:0000259" key="18">
    <source>
        <dbReference type="PROSITE" id="PS50207"/>
    </source>
</evidence>
<comment type="similarity">
    <text evidence="3 16">Belongs to the peptidase C14A family.</text>
</comment>
<dbReference type="PROSITE" id="PS50207">
    <property type="entry name" value="CASPASE_P10"/>
    <property type="match status" value="1"/>
</dbReference>
<evidence type="ECO:0000256" key="3">
    <source>
        <dbReference type="ARBA" id="ARBA00010134"/>
    </source>
</evidence>
<evidence type="ECO:0000256" key="9">
    <source>
        <dbReference type="ARBA" id="ARBA00022813"/>
    </source>
</evidence>
<evidence type="ECO:0000256" key="2">
    <source>
        <dbReference type="ARBA" id="ARBA00004496"/>
    </source>
</evidence>
<dbReference type="PRINTS" id="PR00376">
    <property type="entry name" value="IL1BCENZYME"/>
</dbReference>
<protein>
    <recommendedName>
        <fullName evidence="15">Caspase-6</fullName>
        <ecNumber evidence="14">3.4.22.59</ecNumber>
    </recommendedName>
</protein>
<evidence type="ECO:0000256" key="12">
    <source>
        <dbReference type="ARBA" id="ARBA00029356"/>
    </source>
</evidence>
<dbReference type="SUPFAM" id="SSF52129">
    <property type="entry name" value="Caspase-like"/>
    <property type="match status" value="1"/>
</dbReference>
<evidence type="ECO:0000256" key="11">
    <source>
        <dbReference type="ARBA" id="ARBA00023242"/>
    </source>
</evidence>
<evidence type="ECO:0000256" key="17">
    <source>
        <dbReference type="SAM" id="MobiDB-lite"/>
    </source>
</evidence>
<evidence type="ECO:0000256" key="16">
    <source>
        <dbReference type="RuleBase" id="RU003971"/>
    </source>
</evidence>
<dbReference type="AlphaFoldDB" id="A0AAW0MHH8"/>
<keyword evidence="21" id="KW-1185">Reference proteome</keyword>
<keyword evidence="9" id="KW-0068">Autocatalytic cleavage</keyword>
<name>A0AAW0MHH8_9GOBI</name>
<dbReference type="PANTHER" id="PTHR10454">
    <property type="entry name" value="CASPASE"/>
    <property type="match status" value="1"/>
</dbReference>
<keyword evidence="8" id="KW-0788">Thiol protease</keyword>
<dbReference type="Gene3D" id="3.30.70.1470">
    <property type="entry name" value="Caspase-like"/>
    <property type="match status" value="1"/>
</dbReference>
<dbReference type="GO" id="GO:0005737">
    <property type="term" value="C:cytoplasm"/>
    <property type="evidence" value="ECO:0007669"/>
    <property type="project" value="UniProtKB-SubCell"/>
</dbReference>
<keyword evidence="4" id="KW-0963">Cytoplasm</keyword>
<dbReference type="InterPro" id="IPR002138">
    <property type="entry name" value="Pept_C14_p10"/>
</dbReference>
<dbReference type="InterPro" id="IPR011600">
    <property type="entry name" value="Pept_C14_caspase"/>
</dbReference>
<dbReference type="GO" id="GO:0043525">
    <property type="term" value="P:positive regulation of neuron apoptotic process"/>
    <property type="evidence" value="ECO:0007669"/>
    <property type="project" value="TreeGrafter"/>
</dbReference>
<dbReference type="PANTHER" id="PTHR10454:SF206">
    <property type="entry name" value="CASPASE-6"/>
    <property type="match status" value="1"/>
</dbReference>
<feature type="region of interest" description="Disordered" evidence="17">
    <location>
        <begin position="1"/>
        <end position="25"/>
    </location>
</feature>
<evidence type="ECO:0000313" key="21">
    <source>
        <dbReference type="Proteomes" id="UP001460270"/>
    </source>
</evidence>
<evidence type="ECO:0000313" key="20">
    <source>
        <dbReference type="EMBL" id="KAK7878785.1"/>
    </source>
</evidence>
<keyword evidence="11" id="KW-0539">Nucleus</keyword>
<evidence type="ECO:0000256" key="13">
    <source>
        <dbReference type="ARBA" id="ARBA00029473"/>
    </source>
</evidence>
<evidence type="ECO:0000256" key="8">
    <source>
        <dbReference type="ARBA" id="ARBA00022807"/>
    </source>
</evidence>
<evidence type="ECO:0000256" key="6">
    <source>
        <dbReference type="ARBA" id="ARBA00022703"/>
    </source>
</evidence>
<dbReference type="GO" id="GO:0006915">
    <property type="term" value="P:apoptotic process"/>
    <property type="evidence" value="ECO:0007669"/>
    <property type="project" value="UniProtKB-KW"/>
</dbReference>
<evidence type="ECO:0000256" key="10">
    <source>
        <dbReference type="ARBA" id="ARBA00023145"/>
    </source>
</evidence>
<gene>
    <name evidence="20" type="ORF">WMY93_030895</name>
</gene>
<dbReference type="InterPro" id="IPR015917">
    <property type="entry name" value="Pept_C14A"/>
</dbReference>
<dbReference type="EC" id="3.4.22.59" evidence="14"/>
<feature type="domain" description="Caspase family p20" evidence="19">
    <location>
        <begin position="61"/>
        <end position="94"/>
    </location>
</feature>
<dbReference type="InterPro" id="IPR002398">
    <property type="entry name" value="Pept_C14"/>
</dbReference>
<comment type="subcellular location">
    <subcellularLocation>
        <location evidence="2">Cytoplasm</location>
    </subcellularLocation>
    <subcellularLocation>
        <location evidence="1">Nucleus</location>
    </subcellularLocation>
</comment>
<keyword evidence="5" id="KW-0645">Protease</keyword>
<evidence type="ECO:0000256" key="15">
    <source>
        <dbReference type="ARBA" id="ARBA00029534"/>
    </source>
</evidence>
<dbReference type="PROSITE" id="PS01121">
    <property type="entry name" value="CASPASE_HIS"/>
    <property type="match status" value="1"/>
</dbReference>
<dbReference type="GO" id="GO:0005634">
    <property type="term" value="C:nucleus"/>
    <property type="evidence" value="ECO:0007669"/>
    <property type="project" value="UniProtKB-SubCell"/>
</dbReference>
<dbReference type="InterPro" id="IPR029030">
    <property type="entry name" value="Caspase-like_dom_sf"/>
</dbReference>
<dbReference type="InterPro" id="IPR001309">
    <property type="entry name" value="Pept_C14_p20"/>
</dbReference>
<keyword evidence="10" id="KW-0865">Zymogen</keyword>
<evidence type="ECO:0000259" key="19">
    <source>
        <dbReference type="PROSITE" id="PS50208"/>
    </source>
</evidence>
<proteinExistence type="inferred from homology"/>
<feature type="compositionally biased region" description="Polar residues" evidence="17">
    <location>
        <begin position="11"/>
        <end position="25"/>
    </location>
</feature>
<evidence type="ECO:0000256" key="4">
    <source>
        <dbReference type="ARBA" id="ARBA00022490"/>
    </source>
</evidence>
<comment type="caution">
    <text evidence="20">The sequence shown here is derived from an EMBL/GenBank/DDBJ whole genome shotgun (WGS) entry which is preliminary data.</text>
</comment>
<evidence type="ECO:0000256" key="5">
    <source>
        <dbReference type="ARBA" id="ARBA00022670"/>
    </source>
</evidence>
<dbReference type="PROSITE" id="PS50208">
    <property type="entry name" value="CASPASE_P20"/>
    <property type="match status" value="2"/>
</dbReference>
<accession>A0AAW0MHH8</accession>
<keyword evidence="7" id="KW-0378">Hydrolase</keyword>
<dbReference type="SMART" id="SM00115">
    <property type="entry name" value="CASc"/>
    <property type="match status" value="1"/>
</dbReference>
<feature type="domain" description="Caspase family p10" evidence="18">
    <location>
        <begin position="205"/>
        <end position="280"/>
    </location>
</feature>
<feature type="domain" description="Caspase family p20" evidence="19">
    <location>
        <begin position="121"/>
        <end position="197"/>
    </location>
</feature>
<reference evidence="21" key="1">
    <citation type="submission" date="2024-04" db="EMBL/GenBank/DDBJ databases">
        <title>Salinicola lusitanus LLJ914,a marine bacterium isolated from the Okinawa Trough.</title>
        <authorList>
            <person name="Li J."/>
        </authorList>
    </citation>
    <scope>NUCLEOTIDE SEQUENCE [LARGE SCALE GENOMIC DNA]</scope>
</reference>
<dbReference type="EMBL" id="JBBPFD010000480">
    <property type="protein sequence ID" value="KAK7878785.1"/>
    <property type="molecule type" value="Genomic_DNA"/>
</dbReference>
<dbReference type="Gene3D" id="3.40.50.1460">
    <property type="match status" value="2"/>
</dbReference>
<comment type="subunit">
    <text evidence="13">Heterotetramer that consists of two anti-parallel arranged heterodimers, each one formed by a 18 kDa (Caspase-6 subunit p18) and a 11 kDa (Caspase-6 subunit p11) subunit.</text>
</comment>
<sequence length="285" mass="32163">MSGVTGEASVSMESQTHTDSAAGTTNTTDEIDAAWRVLKITLILQNSALDPNEEYKMSRKRRGLAIIFNHQYFECKPRMEPRFGTDADRDNLEEGNVFNNNNTAGLMLTSCILSLFSYLRLKALNFEVKAYNNCSKKKMEGILSEAAQANHSDADCFMLIFLSHGEKDHVFAHDDKININDITAKFQGDKCQSLVGKTQNHHIAGFASHRETMNGSWFIQDLCDLLLKYGESLEFTELLTLVNRKVSMRSVGYSKHHNSIGKKQVPCFASMLTKKLYFRPKQADK</sequence>
<keyword evidence="6" id="KW-0053">Apoptosis</keyword>
<dbReference type="Pfam" id="PF00656">
    <property type="entry name" value="Peptidase_C14"/>
    <property type="match status" value="2"/>
</dbReference>
<evidence type="ECO:0000256" key="1">
    <source>
        <dbReference type="ARBA" id="ARBA00004123"/>
    </source>
</evidence>
<dbReference type="Proteomes" id="UP001460270">
    <property type="component" value="Unassembled WGS sequence"/>
</dbReference>
<organism evidence="20 21">
    <name type="scientific">Mugilogobius chulae</name>
    <name type="common">yellowstripe goby</name>
    <dbReference type="NCBI Taxonomy" id="88201"/>
    <lineage>
        <taxon>Eukaryota</taxon>
        <taxon>Metazoa</taxon>
        <taxon>Chordata</taxon>
        <taxon>Craniata</taxon>
        <taxon>Vertebrata</taxon>
        <taxon>Euteleostomi</taxon>
        <taxon>Actinopterygii</taxon>
        <taxon>Neopterygii</taxon>
        <taxon>Teleostei</taxon>
        <taxon>Neoteleostei</taxon>
        <taxon>Acanthomorphata</taxon>
        <taxon>Gobiaria</taxon>
        <taxon>Gobiiformes</taxon>
        <taxon>Gobioidei</taxon>
        <taxon>Gobiidae</taxon>
        <taxon>Gobionellinae</taxon>
        <taxon>Mugilogobius</taxon>
    </lineage>
</organism>
<dbReference type="InterPro" id="IPR016129">
    <property type="entry name" value="Caspase_his_AS"/>
</dbReference>
<dbReference type="GO" id="GO:0006508">
    <property type="term" value="P:proteolysis"/>
    <property type="evidence" value="ECO:0007669"/>
    <property type="project" value="UniProtKB-KW"/>
</dbReference>
<comment type="catalytic activity">
    <reaction evidence="12">
        <text>Strict requirement for Asp at position P1 and has a preferred cleavage sequence of Val-Glu-His-Asp-|-.</text>
        <dbReference type="EC" id="3.4.22.59"/>
    </reaction>
</comment>
<evidence type="ECO:0000256" key="7">
    <source>
        <dbReference type="ARBA" id="ARBA00022801"/>
    </source>
</evidence>
<dbReference type="GO" id="GO:0004197">
    <property type="term" value="F:cysteine-type endopeptidase activity"/>
    <property type="evidence" value="ECO:0007669"/>
    <property type="project" value="InterPro"/>
</dbReference>
<evidence type="ECO:0000256" key="14">
    <source>
        <dbReference type="ARBA" id="ARBA00029486"/>
    </source>
</evidence>